<gene>
    <name evidence="3" type="ORF">KLDO_g1286</name>
</gene>
<evidence type="ECO:0000313" key="3">
    <source>
        <dbReference type="EMBL" id="CDO92979.1"/>
    </source>
</evidence>
<evidence type="ECO:0000259" key="2">
    <source>
        <dbReference type="SMART" id="SM00164"/>
    </source>
</evidence>
<sequence>MPVKPPSSHSERKNKLLLHASSRNAKQQEWNRELVALIIKLLNEKDHSSLALVARNAGIPPQLRPAVWPTLLKYHPMVISPNIMSNTLVFKDDDNEAELQYFPEDRSEEEISELMENDLNKYFQVRNTIPVPAEVQQVKLALKQCVWQFLKKWSKICKYESGLIWIALGLAEWCPLKGGDDLVLGGRRHHHHNSCLKHLYEEYPIPEQQLSQLPDGEFDFEAIYERLVLVLFHAPVLNETPDKATYHLFKSGNLNQQSQLFFKIFAKTLPELYQPITEEGALQGSKKATWLYWWIKCCGCRVLHRQDRGRIWDVLLGWRPRPESINYYLEYNHKTFESIYSSKMRLKSDIFHKICKCEHDEFWFPDLMSLRLGQNGLKQDIDIFRELIRINKYGGDGNIEDTPDTENEIPFSLLNPHSELLFIYVAIMQHNEFKLLEFEETEITEFLNNVPLISKFDDYNFKKMYEDDDVSGNSTDTEESNSSGTRPSTSSNHMLIEVGTDDKTAHSFDDIYQQAGDIWRNWAWQEIEEIVEE</sequence>
<dbReference type="SMART" id="SM00164">
    <property type="entry name" value="TBC"/>
    <property type="match status" value="1"/>
</dbReference>
<dbReference type="AlphaFoldDB" id="A0A0A8L4C4"/>
<comment type="caution">
    <text evidence="3">The sequence shown here is derived from an EMBL/GenBank/DDBJ whole genome shotgun (WGS) entry which is preliminary data.</text>
</comment>
<protein>
    <submittedName>
        <fullName evidence="3">WGS project CCBQ000000000 data, contig 00099</fullName>
    </submittedName>
</protein>
<dbReference type="SUPFAM" id="SSF47923">
    <property type="entry name" value="Ypt/Rab-GAP domain of gyp1p"/>
    <property type="match status" value="1"/>
</dbReference>
<dbReference type="OrthoDB" id="27140at2759"/>
<organism evidence="3 4">
    <name type="scientific">Kluyveromyces dobzhanskii CBS 2104</name>
    <dbReference type="NCBI Taxonomy" id="1427455"/>
    <lineage>
        <taxon>Eukaryota</taxon>
        <taxon>Fungi</taxon>
        <taxon>Dikarya</taxon>
        <taxon>Ascomycota</taxon>
        <taxon>Saccharomycotina</taxon>
        <taxon>Saccharomycetes</taxon>
        <taxon>Saccharomycetales</taxon>
        <taxon>Saccharomycetaceae</taxon>
        <taxon>Kluyveromyces</taxon>
    </lineage>
</organism>
<dbReference type="EMBL" id="CCBQ010000019">
    <property type="protein sequence ID" value="CDO92979.1"/>
    <property type="molecule type" value="Genomic_DNA"/>
</dbReference>
<dbReference type="InterPro" id="IPR035969">
    <property type="entry name" value="Rab-GAP_TBC_sf"/>
</dbReference>
<dbReference type="InterPro" id="IPR000195">
    <property type="entry name" value="Rab-GAP-TBC_dom"/>
</dbReference>
<evidence type="ECO:0000256" key="1">
    <source>
        <dbReference type="SAM" id="MobiDB-lite"/>
    </source>
</evidence>
<feature type="compositionally biased region" description="Low complexity" evidence="1">
    <location>
        <begin position="480"/>
        <end position="492"/>
    </location>
</feature>
<accession>A0A0A8L4C4</accession>
<feature type="domain" description="Rab-GAP TBC" evidence="2">
    <location>
        <begin position="55"/>
        <end position="340"/>
    </location>
</feature>
<name>A0A0A8L4C4_9SACH</name>
<dbReference type="Proteomes" id="UP000031516">
    <property type="component" value="Unassembled WGS sequence"/>
</dbReference>
<proteinExistence type="predicted"/>
<keyword evidence="4" id="KW-1185">Reference proteome</keyword>
<feature type="region of interest" description="Disordered" evidence="1">
    <location>
        <begin position="467"/>
        <end position="493"/>
    </location>
</feature>
<dbReference type="Gene3D" id="1.10.472.80">
    <property type="entry name" value="Ypt/Rab-GAP domain of gyp1p, domain 3"/>
    <property type="match status" value="1"/>
</dbReference>
<reference evidence="3 4" key="1">
    <citation type="submission" date="2014-03" db="EMBL/GenBank/DDBJ databases">
        <title>The genome of Kluyveromyces dobzhanskii.</title>
        <authorList>
            <person name="Nystedt B."/>
            <person name="Astrom S."/>
        </authorList>
    </citation>
    <scope>NUCLEOTIDE SEQUENCE [LARGE SCALE GENOMIC DNA]</scope>
    <source>
        <strain evidence="3 4">CBS 2104</strain>
    </source>
</reference>
<evidence type="ECO:0000313" key="4">
    <source>
        <dbReference type="Proteomes" id="UP000031516"/>
    </source>
</evidence>